<accession>A0A2P2NQS7</accession>
<proteinExistence type="predicted"/>
<organism evidence="1">
    <name type="scientific">Rhizophora mucronata</name>
    <name type="common">Asiatic mangrove</name>
    <dbReference type="NCBI Taxonomy" id="61149"/>
    <lineage>
        <taxon>Eukaryota</taxon>
        <taxon>Viridiplantae</taxon>
        <taxon>Streptophyta</taxon>
        <taxon>Embryophyta</taxon>
        <taxon>Tracheophyta</taxon>
        <taxon>Spermatophyta</taxon>
        <taxon>Magnoliopsida</taxon>
        <taxon>eudicotyledons</taxon>
        <taxon>Gunneridae</taxon>
        <taxon>Pentapetalae</taxon>
        <taxon>rosids</taxon>
        <taxon>fabids</taxon>
        <taxon>Malpighiales</taxon>
        <taxon>Rhizophoraceae</taxon>
        <taxon>Rhizophora</taxon>
    </lineage>
</organism>
<protein>
    <submittedName>
        <fullName evidence="1">Uncharacterized protein</fullName>
    </submittedName>
</protein>
<name>A0A2P2NQS7_RHIMU</name>
<dbReference type="AlphaFoldDB" id="A0A2P2NQS7"/>
<reference evidence="1" key="1">
    <citation type="submission" date="2018-02" db="EMBL/GenBank/DDBJ databases">
        <title>Rhizophora mucronata_Transcriptome.</title>
        <authorList>
            <person name="Meera S.P."/>
            <person name="Sreeshan A."/>
            <person name="Augustine A."/>
        </authorList>
    </citation>
    <scope>NUCLEOTIDE SEQUENCE</scope>
    <source>
        <tissue evidence="1">Leaf</tissue>
    </source>
</reference>
<dbReference type="EMBL" id="GGEC01064267">
    <property type="protein sequence ID" value="MBX44751.1"/>
    <property type="molecule type" value="Transcribed_RNA"/>
</dbReference>
<sequence>MEEREKLQKVKARHKFLQGYLEAKFLHKPKSMKWKNSAMHNTSREEGTSVDGLFNGFRAGATSSLVMVAC</sequence>
<evidence type="ECO:0000313" key="1">
    <source>
        <dbReference type="EMBL" id="MBX44751.1"/>
    </source>
</evidence>